<keyword evidence="3" id="KW-1185">Reference proteome</keyword>
<sequence>MGILRRRDETRSADPAKGKRGPCFRDRPWEPAFARDRVDLLRQEGKRRDGIPFVSDSPEDKLGRWSSPRVFEDTLWRSIWTFPFAREEIQSVADAEVSEIEERGEIGDRWRHKVIFRGKSEERVIYTARTNKTRSVTIYIERGKIQNQIPPASCSEWPSPRGPCRPVRPWLQVDTSTPLP</sequence>
<gene>
    <name evidence="2" type="ORF">K0M31_013357</name>
</gene>
<dbReference type="AlphaFoldDB" id="A0AA40FI70"/>
<name>A0AA40FI70_9HYME</name>
<dbReference type="EMBL" id="JAHYIQ010000036">
    <property type="protein sequence ID" value="KAK1119534.1"/>
    <property type="molecule type" value="Genomic_DNA"/>
</dbReference>
<evidence type="ECO:0000313" key="2">
    <source>
        <dbReference type="EMBL" id="KAK1119534.1"/>
    </source>
</evidence>
<reference evidence="2" key="1">
    <citation type="submission" date="2021-10" db="EMBL/GenBank/DDBJ databases">
        <title>Melipona bicolor Genome sequencing and assembly.</title>
        <authorList>
            <person name="Araujo N.S."/>
            <person name="Arias M.C."/>
        </authorList>
    </citation>
    <scope>NUCLEOTIDE SEQUENCE</scope>
    <source>
        <strain evidence="2">USP_2M_L1-L4_2017</strain>
        <tissue evidence="2">Whole body</tissue>
    </source>
</reference>
<evidence type="ECO:0000256" key="1">
    <source>
        <dbReference type="SAM" id="MobiDB-lite"/>
    </source>
</evidence>
<organism evidence="2 3">
    <name type="scientific">Melipona bicolor</name>
    <dbReference type="NCBI Taxonomy" id="60889"/>
    <lineage>
        <taxon>Eukaryota</taxon>
        <taxon>Metazoa</taxon>
        <taxon>Ecdysozoa</taxon>
        <taxon>Arthropoda</taxon>
        <taxon>Hexapoda</taxon>
        <taxon>Insecta</taxon>
        <taxon>Pterygota</taxon>
        <taxon>Neoptera</taxon>
        <taxon>Endopterygota</taxon>
        <taxon>Hymenoptera</taxon>
        <taxon>Apocrita</taxon>
        <taxon>Aculeata</taxon>
        <taxon>Apoidea</taxon>
        <taxon>Anthophila</taxon>
        <taxon>Apidae</taxon>
        <taxon>Melipona</taxon>
    </lineage>
</organism>
<comment type="caution">
    <text evidence="2">The sequence shown here is derived from an EMBL/GenBank/DDBJ whole genome shotgun (WGS) entry which is preliminary data.</text>
</comment>
<accession>A0AA40FI70</accession>
<feature type="region of interest" description="Disordered" evidence="1">
    <location>
        <begin position="1"/>
        <end position="28"/>
    </location>
</feature>
<protein>
    <submittedName>
        <fullName evidence="2">Uncharacterized protein</fullName>
    </submittedName>
</protein>
<dbReference type="Proteomes" id="UP001177670">
    <property type="component" value="Unassembled WGS sequence"/>
</dbReference>
<evidence type="ECO:0000313" key="3">
    <source>
        <dbReference type="Proteomes" id="UP001177670"/>
    </source>
</evidence>
<proteinExistence type="predicted"/>
<feature type="region of interest" description="Disordered" evidence="1">
    <location>
        <begin position="151"/>
        <end position="180"/>
    </location>
</feature>